<accession>A0A6P3X3P6</accession>
<gene>
    <name evidence="4 5 6" type="primary">LOC106743547</name>
</gene>
<dbReference type="GO" id="GO:0016020">
    <property type="term" value="C:membrane"/>
    <property type="evidence" value="ECO:0007669"/>
    <property type="project" value="TreeGrafter"/>
</dbReference>
<dbReference type="InterPro" id="IPR036497">
    <property type="entry name" value="GLTP_sf"/>
</dbReference>
<dbReference type="RefSeq" id="XP_014472987.1">
    <property type="nucleotide sequence ID" value="XM_014617501.1"/>
</dbReference>
<name>A0A6P3X3P6_DINQU</name>
<protein>
    <submittedName>
        <fullName evidence="4 5">Glycolipid transfer protein</fullName>
    </submittedName>
</protein>
<evidence type="ECO:0000313" key="5">
    <source>
        <dbReference type="RefSeq" id="XP_014472987.1"/>
    </source>
</evidence>
<dbReference type="GO" id="GO:1902388">
    <property type="term" value="F:ceramide 1-phosphate transfer activity"/>
    <property type="evidence" value="ECO:0007669"/>
    <property type="project" value="TreeGrafter"/>
</dbReference>
<reference evidence="4 5" key="1">
    <citation type="submission" date="2025-04" db="UniProtKB">
        <authorList>
            <consortium name="RefSeq"/>
        </authorList>
    </citation>
    <scope>IDENTIFICATION</scope>
</reference>
<keyword evidence="3" id="KW-1185">Reference proteome</keyword>
<dbReference type="Pfam" id="PF08718">
    <property type="entry name" value="GLTP"/>
    <property type="match status" value="1"/>
</dbReference>
<evidence type="ECO:0000313" key="6">
    <source>
        <dbReference type="RefSeq" id="XP_014472988.1"/>
    </source>
</evidence>
<proteinExistence type="predicted"/>
<dbReference type="PANTHER" id="PTHR10219:SF25">
    <property type="entry name" value="PLECKSTRIN HOMOLOGY DOMAIN-CONTAINING FAMILY A MEMBER 8"/>
    <property type="match status" value="1"/>
</dbReference>
<evidence type="ECO:0000259" key="2">
    <source>
        <dbReference type="Pfam" id="PF08718"/>
    </source>
</evidence>
<dbReference type="Gene3D" id="1.10.3520.10">
    <property type="entry name" value="Glycolipid transfer protein"/>
    <property type="match status" value="1"/>
</dbReference>
<evidence type="ECO:0000256" key="1">
    <source>
        <dbReference type="ARBA" id="ARBA00022448"/>
    </source>
</evidence>
<dbReference type="GeneID" id="106743547"/>
<dbReference type="PANTHER" id="PTHR10219">
    <property type="entry name" value="GLYCOLIPID TRANSFER PROTEIN-RELATED"/>
    <property type="match status" value="1"/>
</dbReference>
<dbReference type="RefSeq" id="XP_014472988.1">
    <property type="nucleotide sequence ID" value="XM_014617502.1"/>
</dbReference>
<dbReference type="FunFam" id="1.10.3520.10:FF:000001">
    <property type="entry name" value="Pleckstrin domain-containing family A member 8"/>
    <property type="match status" value="1"/>
</dbReference>
<evidence type="ECO:0000313" key="3">
    <source>
        <dbReference type="Proteomes" id="UP000515204"/>
    </source>
</evidence>
<sequence length="241" mass="27726">MSKSKTRIVEWLFCDLSNLRFEYWNMSSLNSAVKVPTNVESVNRMQFPEIIDGKINTGEFLQAARDVVETIHKLGKLFAPVRYDMQGNIDKLTTKYSMDKESNSNLQDMILREKSTEKDLVALDALMWLRRALHMILLFFEKIVEDHKAGKATEDLVAFLKEAYHETLEPYHGWMAQQLFSFLSRMAPTRSQVLLALADGETGKEEITLQNVEISIINLKKNIITLKAFYDDNNLEIATVV</sequence>
<dbReference type="GO" id="GO:1902387">
    <property type="term" value="F:ceramide 1-phosphate binding"/>
    <property type="evidence" value="ECO:0007669"/>
    <property type="project" value="TreeGrafter"/>
</dbReference>
<feature type="domain" description="Glycolipid transfer protein" evidence="2">
    <location>
        <begin position="55"/>
        <end position="197"/>
    </location>
</feature>
<dbReference type="Proteomes" id="UP000515204">
    <property type="component" value="Unplaced"/>
</dbReference>
<dbReference type="SUPFAM" id="SSF110004">
    <property type="entry name" value="Glycolipid transfer protein, GLTP"/>
    <property type="match status" value="1"/>
</dbReference>
<dbReference type="GO" id="GO:0005829">
    <property type="term" value="C:cytosol"/>
    <property type="evidence" value="ECO:0007669"/>
    <property type="project" value="TreeGrafter"/>
</dbReference>
<dbReference type="RefSeq" id="XP_014472986.1">
    <property type="nucleotide sequence ID" value="XM_014617500.1"/>
</dbReference>
<evidence type="ECO:0000313" key="4">
    <source>
        <dbReference type="RefSeq" id="XP_014472986.1"/>
    </source>
</evidence>
<organism evidence="3 4">
    <name type="scientific">Dinoponera quadriceps</name>
    <name type="common">South American ant</name>
    <dbReference type="NCBI Taxonomy" id="609295"/>
    <lineage>
        <taxon>Eukaryota</taxon>
        <taxon>Metazoa</taxon>
        <taxon>Ecdysozoa</taxon>
        <taxon>Arthropoda</taxon>
        <taxon>Hexapoda</taxon>
        <taxon>Insecta</taxon>
        <taxon>Pterygota</taxon>
        <taxon>Neoptera</taxon>
        <taxon>Endopterygota</taxon>
        <taxon>Hymenoptera</taxon>
        <taxon>Apocrita</taxon>
        <taxon>Aculeata</taxon>
        <taxon>Formicoidea</taxon>
        <taxon>Formicidae</taxon>
        <taxon>Ponerinae</taxon>
        <taxon>Ponerini</taxon>
        <taxon>Dinoponera</taxon>
    </lineage>
</organism>
<keyword evidence="1" id="KW-0813">Transport</keyword>
<dbReference type="InterPro" id="IPR014830">
    <property type="entry name" value="Glycolipid_transfer_prot_dom"/>
</dbReference>
<dbReference type="OrthoDB" id="205255at2759"/>
<dbReference type="AlphaFoldDB" id="A0A6P3X3P6"/>
<dbReference type="KEGG" id="dqu:106743547"/>